<organism evidence="3 4">
    <name type="scientific">Limosilactobacillus reuteri</name>
    <name type="common">Lactobacillus reuteri</name>
    <dbReference type="NCBI Taxonomy" id="1598"/>
    <lineage>
        <taxon>Bacteria</taxon>
        <taxon>Bacillati</taxon>
        <taxon>Bacillota</taxon>
        <taxon>Bacilli</taxon>
        <taxon>Lactobacillales</taxon>
        <taxon>Lactobacillaceae</taxon>
        <taxon>Limosilactobacillus</taxon>
    </lineage>
</organism>
<dbReference type="RefSeq" id="WP_066035669.1">
    <property type="nucleotide sequence ID" value="NZ_CP136906.1"/>
</dbReference>
<proteinExistence type="predicted"/>
<dbReference type="Proteomes" id="UP000095141">
    <property type="component" value="Unassembled WGS sequence"/>
</dbReference>
<reference evidence="3 4" key="1">
    <citation type="submission" date="2016-08" db="EMBL/GenBank/DDBJ databases">
        <title>Probiotic bacterium isolated from chicken gut.</title>
        <authorList>
            <person name="Levy J.L."/>
            <person name="Hassan H.M."/>
            <person name="Mendoza M.A."/>
        </authorList>
    </citation>
    <scope>NUCLEOTIDE SEQUENCE [LARGE SCALE GENOMIC DNA]</scope>
    <source>
        <strain evidence="3 4">P43</strain>
    </source>
</reference>
<dbReference type="Gene3D" id="1.10.260.40">
    <property type="entry name" value="lambda repressor-like DNA-binding domains"/>
    <property type="match status" value="1"/>
</dbReference>
<evidence type="ECO:0000259" key="2">
    <source>
        <dbReference type="PROSITE" id="PS50943"/>
    </source>
</evidence>
<accession>A0A1C2G9J2</accession>
<evidence type="ECO:0000313" key="3">
    <source>
        <dbReference type="EMBL" id="OCX48169.1"/>
    </source>
</evidence>
<keyword evidence="1" id="KW-0238">DNA-binding</keyword>
<evidence type="ECO:0000313" key="4">
    <source>
        <dbReference type="Proteomes" id="UP000095141"/>
    </source>
</evidence>
<dbReference type="InterPro" id="IPR001387">
    <property type="entry name" value="Cro/C1-type_HTH"/>
</dbReference>
<dbReference type="SMART" id="SM00530">
    <property type="entry name" value="HTH_XRE"/>
    <property type="match status" value="1"/>
</dbReference>
<sequence length="84" mass="9476">MSNKTLIKLRKDKGLSQYTAAEEIGISQSMLAMLEAGYRKGSDSTKIMIANYYGKSVESIFFNDKITNCDKKERAKNNERTTTV</sequence>
<dbReference type="AlphaFoldDB" id="A0A1C2G9J2"/>
<dbReference type="GO" id="GO:0003677">
    <property type="term" value="F:DNA binding"/>
    <property type="evidence" value="ECO:0007669"/>
    <property type="project" value="UniProtKB-KW"/>
</dbReference>
<comment type="caution">
    <text evidence="3">The sequence shown here is derived from an EMBL/GenBank/DDBJ whole genome shotgun (WGS) entry which is preliminary data.</text>
</comment>
<dbReference type="EMBL" id="MCNS01000008">
    <property type="protein sequence ID" value="OCX48169.1"/>
    <property type="molecule type" value="Genomic_DNA"/>
</dbReference>
<dbReference type="InterPro" id="IPR010982">
    <property type="entry name" value="Lambda_DNA-bd_dom_sf"/>
</dbReference>
<dbReference type="PANTHER" id="PTHR46558:SF4">
    <property type="entry name" value="DNA-BIDING PHAGE PROTEIN"/>
    <property type="match status" value="1"/>
</dbReference>
<dbReference type="CDD" id="cd00093">
    <property type="entry name" value="HTH_XRE"/>
    <property type="match status" value="1"/>
</dbReference>
<dbReference type="SUPFAM" id="SSF47413">
    <property type="entry name" value="lambda repressor-like DNA-binding domains"/>
    <property type="match status" value="1"/>
</dbReference>
<name>A0A1C2G9J2_LIMRT</name>
<gene>
    <name evidence="3" type="ORF">BFD03_05275</name>
</gene>
<dbReference type="PROSITE" id="PS50943">
    <property type="entry name" value="HTH_CROC1"/>
    <property type="match status" value="1"/>
</dbReference>
<evidence type="ECO:0000256" key="1">
    <source>
        <dbReference type="ARBA" id="ARBA00023125"/>
    </source>
</evidence>
<protein>
    <submittedName>
        <fullName evidence="3">XRE family transcriptional regulator</fullName>
    </submittedName>
</protein>
<dbReference type="Pfam" id="PF01381">
    <property type="entry name" value="HTH_3"/>
    <property type="match status" value="1"/>
</dbReference>
<feature type="domain" description="HTH cro/C1-type" evidence="2">
    <location>
        <begin position="6"/>
        <end position="60"/>
    </location>
</feature>
<dbReference type="PANTHER" id="PTHR46558">
    <property type="entry name" value="TRACRIPTIONAL REGULATORY PROTEIN-RELATED-RELATED"/>
    <property type="match status" value="1"/>
</dbReference>